<evidence type="ECO:0000313" key="2">
    <source>
        <dbReference type="Proteomes" id="UP000016496"/>
    </source>
</evidence>
<gene>
    <name evidence="1" type="ORF">HMPREF1981_03152</name>
</gene>
<dbReference type="HOGENOM" id="CLU_3212631_0_0_10"/>
<dbReference type="Proteomes" id="UP000016496">
    <property type="component" value="Unassembled WGS sequence"/>
</dbReference>
<protein>
    <submittedName>
        <fullName evidence="1">Uncharacterized protein</fullName>
    </submittedName>
</protein>
<sequence length="44" mass="4718">MNGKNPATASPISFDVQPDFSEVKEETRLLLCPVAVTSCKILPA</sequence>
<dbReference type="EMBL" id="AWSV01000161">
    <property type="protein sequence ID" value="ERI81479.1"/>
    <property type="molecule type" value="Genomic_DNA"/>
</dbReference>
<dbReference type="RefSeq" id="WP_021646911.1">
    <property type="nucleotide sequence ID" value="NZ_KE993157.1"/>
</dbReference>
<comment type="caution">
    <text evidence="1">The sequence shown here is derived from an EMBL/GenBank/DDBJ whole genome shotgun (WGS) entry which is preliminary data.</text>
</comment>
<dbReference type="AlphaFoldDB" id="U2BTG6"/>
<reference evidence="1 2" key="1">
    <citation type="submission" date="2013-08" db="EMBL/GenBank/DDBJ databases">
        <authorList>
            <person name="Weinstock G."/>
            <person name="Sodergren E."/>
            <person name="Wylie T."/>
            <person name="Fulton L."/>
            <person name="Fulton R."/>
            <person name="Fronick C."/>
            <person name="O'Laughlin M."/>
            <person name="Godfrey J."/>
            <person name="Miner T."/>
            <person name="Herter B."/>
            <person name="Appelbaum E."/>
            <person name="Cordes M."/>
            <person name="Lek S."/>
            <person name="Wollam A."/>
            <person name="Pepin K.H."/>
            <person name="Palsikar V.B."/>
            <person name="Mitreva M."/>
            <person name="Wilson R.K."/>
        </authorList>
    </citation>
    <scope>NUCLEOTIDE SEQUENCE [LARGE SCALE GENOMIC DNA]</scope>
    <source>
        <strain evidence="1 2">F0041</strain>
    </source>
</reference>
<name>U2BTG6_9BACE</name>
<proteinExistence type="predicted"/>
<accession>U2BTG6</accession>
<evidence type="ECO:0000313" key="1">
    <source>
        <dbReference type="EMBL" id="ERI81479.1"/>
    </source>
</evidence>
<organism evidence="1 2">
    <name type="scientific">Bacteroides pyogenes F0041</name>
    <dbReference type="NCBI Taxonomy" id="1321819"/>
    <lineage>
        <taxon>Bacteria</taxon>
        <taxon>Pseudomonadati</taxon>
        <taxon>Bacteroidota</taxon>
        <taxon>Bacteroidia</taxon>
        <taxon>Bacteroidales</taxon>
        <taxon>Bacteroidaceae</taxon>
        <taxon>Bacteroides</taxon>
    </lineage>
</organism>
<dbReference type="PATRIC" id="fig|1321819.3.peg.2914"/>